<evidence type="ECO:0000256" key="6">
    <source>
        <dbReference type="RuleBase" id="RU000394"/>
    </source>
</evidence>
<sequence>MTKNTIKVFARLKQENLNELPAYEIRRTSTKEVITFHKLNVNGVFNTKPSSYSFRFEKIFDGRTSQEGLFNTLAKPIIQSSLEGYNGTILAYGQTGSGKTYTMTGSSEYFEERGIIPRSIEEIFKHTKQNISVYTIYISYLEIYNEIGYDLLDSRRQISSVEDIDELAEKGSLSTHNLTHQKVSSEEEAMMLLLVGDSNRITVETGRNLFSSRSHCIFTITISSRNAINGKIRRSKLNLIDLAGSERVSKSNLSGATLREAKHINLSLHYLQHVIFALNKRRRYVPFRNSTLTYLLKDSLSGQSVTVLLANLDVKTANFEESIATCKFSQKVGNVIIETKLNKEIEPQEDITRMKQLIAQLQVELSSTSRFRQNGALSKEEREKYKILINNYLLNPKEELTLDCMDMRAIRYCFKLLKQVAKEYEADKLNLETKDKENRDALRQYSQIVEEQEKEITRLKSTGSTSLATHTTTWPSRFEENSTSEKSTNELEFYNESIEKVYREAASLVAVIEQCQRNILNAKSNCEKLSEERVLYRRSLSKLQQLKNKSDTLKIGLKRETEKVINGFDRWHEHIEWNHFLVETQTSILSSGRSSSQNTSVEGSNKENCTSMDATNFPKHKCREVFKVKDINVLPMGPAAAEMSYSTRCSTPRYVYNPNFSVTDDELANTSENVHWNTPEKENSVSKTVLNSNDPPEFAEFIRTIALTGDIAVDEEIVRFYRTKFFFTTNS</sequence>
<name>A0A5N4AQK2_PHOPY</name>
<dbReference type="InterPro" id="IPR001752">
    <property type="entry name" value="Kinesin_motor_dom"/>
</dbReference>
<feature type="region of interest" description="Disordered" evidence="8">
    <location>
        <begin position="459"/>
        <end position="486"/>
    </location>
</feature>
<dbReference type="InParanoid" id="A0A5N4AQK2"/>
<keyword evidence="11" id="KW-1185">Reference proteome</keyword>
<feature type="domain" description="Kinesin motor" evidence="9">
    <location>
        <begin position="5"/>
        <end position="335"/>
    </location>
</feature>
<feature type="binding site" evidence="5">
    <location>
        <begin position="93"/>
        <end position="100"/>
    </location>
    <ligand>
        <name>ATP</name>
        <dbReference type="ChEBI" id="CHEBI:30616"/>
    </ligand>
</feature>
<dbReference type="Proteomes" id="UP000327044">
    <property type="component" value="Unassembled WGS sequence"/>
</dbReference>
<dbReference type="PANTHER" id="PTHR47968">
    <property type="entry name" value="CENTROMERE PROTEIN E"/>
    <property type="match status" value="1"/>
</dbReference>
<dbReference type="GO" id="GO:0005874">
    <property type="term" value="C:microtubule"/>
    <property type="evidence" value="ECO:0007669"/>
    <property type="project" value="UniProtKB-KW"/>
</dbReference>
<organism evidence="10 11">
    <name type="scientific">Photinus pyralis</name>
    <name type="common">Common eastern firefly</name>
    <name type="synonym">Lampyris pyralis</name>
    <dbReference type="NCBI Taxonomy" id="7054"/>
    <lineage>
        <taxon>Eukaryota</taxon>
        <taxon>Metazoa</taxon>
        <taxon>Ecdysozoa</taxon>
        <taxon>Arthropoda</taxon>
        <taxon>Hexapoda</taxon>
        <taxon>Insecta</taxon>
        <taxon>Pterygota</taxon>
        <taxon>Neoptera</taxon>
        <taxon>Endopterygota</taxon>
        <taxon>Coleoptera</taxon>
        <taxon>Polyphaga</taxon>
        <taxon>Elateriformia</taxon>
        <taxon>Elateroidea</taxon>
        <taxon>Lampyridae</taxon>
        <taxon>Lampyrinae</taxon>
        <taxon>Photinus</taxon>
    </lineage>
</organism>
<dbReference type="AlphaFoldDB" id="A0A5N4AQK2"/>
<keyword evidence="6" id="KW-0493">Microtubule</keyword>
<keyword evidence="3 5" id="KW-0067">ATP-binding</keyword>
<dbReference type="PROSITE" id="PS50067">
    <property type="entry name" value="KINESIN_MOTOR_2"/>
    <property type="match status" value="1"/>
</dbReference>
<accession>A0A5N4AQK2</accession>
<keyword evidence="5 6" id="KW-0505">Motor protein</keyword>
<comment type="caution">
    <text evidence="10">The sequence shown here is derived from an EMBL/GenBank/DDBJ whole genome shotgun (WGS) entry which is preliminary data.</text>
</comment>
<protein>
    <recommendedName>
        <fullName evidence="6">Kinesin-like protein</fullName>
    </recommendedName>
</protein>
<evidence type="ECO:0000259" key="9">
    <source>
        <dbReference type="PROSITE" id="PS50067"/>
    </source>
</evidence>
<evidence type="ECO:0000256" key="4">
    <source>
        <dbReference type="ARBA" id="ARBA00023212"/>
    </source>
</evidence>
<dbReference type="InterPro" id="IPR019821">
    <property type="entry name" value="Kinesin_motor_CS"/>
</dbReference>
<dbReference type="OrthoDB" id="3176171at2759"/>
<evidence type="ECO:0000256" key="7">
    <source>
        <dbReference type="SAM" id="Coils"/>
    </source>
</evidence>
<gene>
    <name evidence="10" type="ORF">PPYR_07423</name>
</gene>
<dbReference type="InterPro" id="IPR027417">
    <property type="entry name" value="P-loop_NTPase"/>
</dbReference>
<dbReference type="GO" id="GO:0008017">
    <property type="term" value="F:microtubule binding"/>
    <property type="evidence" value="ECO:0007669"/>
    <property type="project" value="InterPro"/>
</dbReference>
<evidence type="ECO:0000256" key="3">
    <source>
        <dbReference type="ARBA" id="ARBA00022840"/>
    </source>
</evidence>
<dbReference type="SUPFAM" id="SSF52540">
    <property type="entry name" value="P-loop containing nucleoside triphosphate hydrolases"/>
    <property type="match status" value="1"/>
</dbReference>
<dbReference type="SMART" id="SM00129">
    <property type="entry name" value="KISc"/>
    <property type="match status" value="1"/>
</dbReference>
<comment type="subcellular location">
    <subcellularLocation>
        <location evidence="1">Cytoplasm</location>
        <location evidence="1">Cytoskeleton</location>
    </subcellularLocation>
</comment>
<dbReference type="InterPro" id="IPR027640">
    <property type="entry name" value="Kinesin-like_fam"/>
</dbReference>
<proteinExistence type="inferred from homology"/>
<comment type="similarity">
    <text evidence="5 6">Belongs to the TRAFAC class myosin-kinesin ATPase superfamily. Kinesin family.</text>
</comment>
<evidence type="ECO:0000256" key="2">
    <source>
        <dbReference type="ARBA" id="ARBA00022741"/>
    </source>
</evidence>
<dbReference type="InterPro" id="IPR036961">
    <property type="entry name" value="Kinesin_motor_dom_sf"/>
</dbReference>
<evidence type="ECO:0000256" key="1">
    <source>
        <dbReference type="ARBA" id="ARBA00004245"/>
    </source>
</evidence>
<evidence type="ECO:0000256" key="5">
    <source>
        <dbReference type="PROSITE-ProRule" id="PRU00283"/>
    </source>
</evidence>
<keyword evidence="4" id="KW-0206">Cytoskeleton</keyword>
<evidence type="ECO:0000256" key="8">
    <source>
        <dbReference type="SAM" id="MobiDB-lite"/>
    </source>
</evidence>
<dbReference type="PRINTS" id="PR00380">
    <property type="entry name" value="KINESINHEAVY"/>
</dbReference>
<dbReference type="EMBL" id="VVIM01000005">
    <property type="protein sequence ID" value="KAB0799543.1"/>
    <property type="molecule type" value="Genomic_DNA"/>
</dbReference>
<feature type="coiled-coil region" evidence="7">
    <location>
        <begin position="512"/>
        <end position="563"/>
    </location>
</feature>
<dbReference type="GO" id="GO:0003777">
    <property type="term" value="F:microtubule motor activity"/>
    <property type="evidence" value="ECO:0007669"/>
    <property type="project" value="InterPro"/>
</dbReference>
<reference evidence="10 11" key="1">
    <citation type="journal article" date="2018" name="Elife">
        <title>Firefly genomes illuminate parallel origins of bioluminescence in beetles.</title>
        <authorList>
            <person name="Fallon T.R."/>
            <person name="Lower S.E."/>
            <person name="Chang C.H."/>
            <person name="Bessho-Uehara M."/>
            <person name="Martin G.J."/>
            <person name="Bewick A.J."/>
            <person name="Behringer M."/>
            <person name="Debat H.J."/>
            <person name="Wong I."/>
            <person name="Day J.C."/>
            <person name="Suvorov A."/>
            <person name="Silva C.J."/>
            <person name="Stanger-Hall K.F."/>
            <person name="Hall D.W."/>
            <person name="Schmitz R.J."/>
            <person name="Nelson D.R."/>
            <person name="Lewis S.M."/>
            <person name="Shigenobu S."/>
            <person name="Bybee S.M."/>
            <person name="Larracuente A.M."/>
            <person name="Oba Y."/>
            <person name="Weng J.K."/>
        </authorList>
    </citation>
    <scope>NUCLEOTIDE SEQUENCE [LARGE SCALE GENOMIC DNA]</scope>
    <source>
        <strain evidence="10">1611_PpyrPB1</strain>
        <tissue evidence="10">Whole body</tissue>
    </source>
</reference>
<dbReference type="PROSITE" id="PS00411">
    <property type="entry name" value="KINESIN_MOTOR_1"/>
    <property type="match status" value="1"/>
</dbReference>
<dbReference type="CDD" id="cd00106">
    <property type="entry name" value="KISc"/>
    <property type="match status" value="1"/>
</dbReference>
<evidence type="ECO:0000313" key="11">
    <source>
        <dbReference type="Proteomes" id="UP000327044"/>
    </source>
</evidence>
<dbReference type="GO" id="GO:0007018">
    <property type="term" value="P:microtubule-based movement"/>
    <property type="evidence" value="ECO:0007669"/>
    <property type="project" value="InterPro"/>
</dbReference>
<keyword evidence="2 5" id="KW-0547">Nucleotide-binding</keyword>
<dbReference type="GO" id="GO:0005524">
    <property type="term" value="F:ATP binding"/>
    <property type="evidence" value="ECO:0007669"/>
    <property type="project" value="UniProtKB-UniRule"/>
</dbReference>
<dbReference type="PANTHER" id="PTHR47968:SF67">
    <property type="entry name" value="KINESIN MOTOR DOMAIN-CONTAINING PROTEIN"/>
    <property type="match status" value="1"/>
</dbReference>
<evidence type="ECO:0000313" key="10">
    <source>
        <dbReference type="EMBL" id="KAB0799543.1"/>
    </source>
</evidence>
<dbReference type="Gene3D" id="3.40.850.10">
    <property type="entry name" value="Kinesin motor domain"/>
    <property type="match status" value="1"/>
</dbReference>
<dbReference type="Pfam" id="PF00225">
    <property type="entry name" value="Kinesin"/>
    <property type="match status" value="1"/>
</dbReference>
<keyword evidence="4" id="KW-0963">Cytoplasm</keyword>
<keyword evidence="7" id="KW-0175">Coiled coil</keyword>
<feature type="compositionally biased region" description="Low complexity" evidence="8">
    <location>
        <begin position="461"/>
        <end position="476"/>
    </location>
</feature>